<organism evidence="1 2">
    <name type="scientific">Tribonema minus</name>
    <dbReference type="NCBI Taxonomy" id="303371"/>
    <lineage>
        <taxon>Eukaryota</taxon>
        <taxon>Sar</taxon>
        <taxon>Stramenopiles</taxon>
        <taxon>Ochrophyta</taxon>
        <taxon>PX clade</taxon>
        <taxon>Xanthophyceae</taxon>
        <taxon>Tribonematales</taxon>
        <taxon>Tribonemataceae</taxon>
        <taxon>Tribonema</taxon>
    </lineage>
</organism>
<reference evidence="1" key="1">
    <citation type="submission" date="2021-02" db="EMBL/GenBank/DDBJ databases">
        <title>First Annotated Genome of the Yellow-green Alga Tribonema minus.</title>
        <authorList>
            <person name="Mahan K.M."/>
        </authorList>
    </citation>
    <scope>NUCLEOTIDE SEQUENCE</scope>
    <source>
        <strain evidence="1">UTEX B ZZ1240</strain>
    </source>
</reference>
<sequence length="207" mass="21134">MVMQLDRSDGVGATVDPGAFAVRYIDLINTCTRTGAAAWTAAVSGLQYAGLDLEAFVPLSTDAAAAAAAAAAAPAKALDVGALAALCDARLLDFGKAALDWSAVPPCSAAQCADMVACASQVALRLAMLQEEWSADSPAAVRRREFGLRVSVPSVAPAPYVPPPGVLELLLREDLGVAFERGVGGGATVFTVAPEEVAAWAKANSLY</sequence>
<comment type="caution">
    <text evidence="1">The sequence shown here is derived from an EMBL/GenBank/DDBJ whole genome shotgun (WGS) entry which is preliminary data.</text>
</comment>
<name>A0A835Z370_9STRA</name>
<evidence type="ECO:0000313" key="1">
    <source>
        <dbReference type="EMBL" id="KAG5185608.1"/>
    </source>
</evidence>
<dbReference type="Proteomes" id="UP000664859">
    <property type="component" value="Unassembled WGS sequence"/>
</dbReference>
<dbReference type="EMBL" id="JAFCMP010000125">
    <property type="protein sequence ID" value="KAG5185608.1"/>
    <property type="molecule type" value="Genomic_DNA"/>
</dbReference>
<gene>
    <name evidence="1" type="ORF">JKP88DRAFT_354127</name>
</gene>
<accession>A0A835Z370</accession>
<evidence type="ECO:0000313" key="2">
    <source>
        <dbReference type="Proteomes" id="UP000664859"/>
    </source>
</evidence>
<dbReference type="AlphaFoldDB" id="A0A835Z370"/>
<keyword evidence="2" id="KW-1185">Reference proteome</keyword>
<protein>
    <submittedName>
        <fullName evidence="1">Uncharacterized protein</fullName>
    </submittedName>
</protein>
<proteinExistence type="predicted"/>